<sequence>MTSKSEELVQGNGGTSTVDPQPQQPQPESQPDGSPEDLLSKGSNSTKVFKSGPLFISSKDCRGVHGPFGPKTWPRPNEIRAIFYPVPKWPGFKETQLQSGPVVSEE</sequence>
<evidence type="ECO:0000256" key="1">
    <source>
        <dbReference type="SAM" id="MobiDB-lite"/>
    </source>
</evidence>
<gene>
    <name evidence="2" type="ORF">PIB30_031962</name>
</gene>
<protein>
    <submittedName>
        <fullName evidence="2">Uncharacterized protein</fullName>
    </submittedName>
</protein>
<name>A0ABU6SCT3_9FABA</name>
<keyword evidence="3" id="KW-1185">Reference proteome</keyword>
<accession>A0ABU6SCT3</accession>
<comment type="caution">
    <text evidence="2">The sequence shown here is derived from an EMBL/GenBank/DDBJ whole genome shotgun (WGS) entry which is preliminary data.</text>
</comment>
<dbReference type="EMBL" id="JASCZI010060554">
    <property type="protein sequence ID" value="MED6133835.1"/>
    <property type="molecule type" value="Genomic_DNA"/>
</dbReference>
<proteinExistence type="predicted"/>
<reference evidence="2 3" key="1">
    <citation type="journal article" date="2023" name="Plants (Basel)">
        <title>Bridging the Gap: Combining Genomics and Transcriptomics Approaches to Understand Stylosanthes scabra, an Orphan Legume from the Brazilian Caatinga.</title>
        <authorList>
            <person name="Ferreira-Neto J.R.C."/>
            <person name="da Silva M.D."/>
            <person name="Binneck E."/>
            <person name="de Melo N.F."/>
            <person name="da Silva R.H."/>
            <person name="de Melo A.L.T.M."/>
            <person name="Pandolfi V."/>
            <person name="Bustamante F.O."/>
            <person name="Brasileiro-Vidal A.C."/>
            <person name="Benko-Iseppon A.M."/>
        </authorList>
    </citation>
    <scope>NUCLEOTIDE SEQUENCE [LARGE SCALE GENOMIC DNA]</scope>
    <source>
        <tissue evidence="2">Leaves</tissue>
    </source>
</reference>
<organism evidence="2 3">
    <name type="scientific">Stylosanthes scabra</name>
    <dbReference type="NCBI Taxonomy" id="79078"/>
    <lineage>
        <taxon>Eukaryota</taxon>
        <taxon>Viridiplantae</taxon>
        <taxon>Streptophyta</taxon>
        <taxon>Embryophyta</taxon>
        <taxon>Tracheophyta</taxon>
        <taxon>Spermatophyta</taxon>
        <taxon>Magnoliopsida</taxon>
        <taxon>eudicotyledons</taxon>
        <taxon>Gunneridae</taxon>
        <taxon>Pentapetalae</taxon>
        <taxon>rosids</taxon>
        <taxon>fabids</taxon>
        <taxon>Fabales</taxon>
        <taxon>Fabaceae</taxon>
        <taxon>Papilionoideae</taxon>
        <taxon>50 kb inversion clade</taxon>
        <taxon>dalbergioids sensu lato</taxon>
        <taxon>Dalbergieae</taxon>
        <taxon>Pterocarpus clade</taxon>
        <taxon>Stylosanthes</taxon>
    </lineage>
</organism>
<evidence type="ECO:0000313" key="2">
    <source>
        <dbReference type="EMBL" id="MED6133835.1"/>
    </source>
</evidence>
<evidence type="ECO:0000313" key="3">
    <source>
        <dbReference type="Proteomes" id="UP001341840"/>
    </source>
</evidence>
<feature type="region of interest" description="Disordered" evidence="1">
    <location>
        <begin position="1"/>
        <end position="76"/>
    </location>
</feature>
<dbReference type="Proteomes" id="UP001341840">
    <property type="component" value="Unassembled WGS sequence"/>
</dbReference>